<dbReference type="PANTHER" id="PTHR28607">
    <property type="entry name" value="EXPRESSED PROTEIN"/>
    <property type="match status" value="1"/>
</dbReference>
<protein>
    <recommendedName>
        <fullName evidence="13">Resistance to inhibitors of cholinesterase protein 3 N-terminal domain-containing protein</fullName>
    </recommendedName>
</protein>
<organism evidence="11 12">
    <name type="scientific">Cloeon dipterum</name>
    <dbReference type="NCBI Taxonomy" id="197152"/>
    <lineage>
        <taxon>Eukaryota</taxon>
        <taxon>Metazoa</taxon>
        <taxon>Ecdysozoa</taxon>
        <taxon>Arthropoda</taxon>
        <taxon>Hexapoda</taxon>
        <taxon>Insecta</taxon>
        <taxon>Pterygota</taxon>
        <taxon>Palaeoptera</taxon>
        <taxon>Ephemeroptera</taxon>
        <taxon>Pisciforma</taxon>
        <taxon>Baetidae</taxon>
        <taxon>Cloeon</taxon>
    </lineage>
</organism>
<dbReference type="OrthoDB" id="5917722at2759"/>
<name>A0A8S1C8F3_9INSE</name>
<keyword evidence="3 9" id="KW-0812">Transmembrane</keyword>
<evidence type="ECO:0008006" key="13">
    <source>
        <dbReference type="Google" id="ProtNLM"/>
    </source>
</evidence>
<comment type="caution">
    <text evidence="11">The sequence shown here is derived from an EMBL/GenBank/DDBJ whole genome shotgun (WGS) entry which is preliminary data.</text>
</comment>
<gene>
    <name evidence="11" type="ORF">CLODIP_2_CD02278</name>
</gene>
<evidence type="ECO:0000256" key="1">
    <source>
        <dbReference type="ARBA" id="ARBA00004479"/>
    </source>
</evidence>
<evidence type="ECO:0000256" key="6">
    <source>
        <dbReference type="ARBA" id="ARBA00023136"/>
    </source>
</evidence>
<keyword evidence="7" id="KW-0325">Glycoprotein</keyword>
<dbReference type="InterPro" id="IPR009565">
    <property type="entry name" value="FAM174-like"/>
</dbReference>
<keyword evidence="6 9" id="KW-0472">Membrane</keyword>
<feature type="region of interest" description="Disordered" evidence="8">
    <location>
        <begin position="57"/>
        <end position="77"/>
    </location>
</feature>
<keyword evidence="5 9" id="KW-1133">Transmembrane helix</keyword>
<keyword evidence="12" id="KW-1185">Reference proteome</keyword>
<feature type="signal peptide" evidence="10">
    <location>
        <begin position="1"/>
        <end position="24"/>
    </location>
</feature>
<dbReference type="Proteomes" id="UP000494165">
    <property type="component" value="Unassembled WGS sequence"/>
</dbReference>
<keyword evidence="4 10" id="KW-0732">Signal</keyword>
<reference evidence="11 12" key="1">
    <citation type="submission" date="2020-04" db="EMBL/GenBank/DDBJ databases">
        <authorList>
            <person name="Alioto T."/>
            <person name="Alioto T."/>
            <person name="Gomez Garrido J."/>
        </authorList>
    </citation>
    <scope>NUCLEOTIDE SEQUENCE [LARGE SCALE GENOMIC DNA]</scope>
</reference>
<accession>A0A8S1C8F3</accession>
<evidence type="ECO:0000256" key="4">
    <source>
        <dbReference type="ARBA" id="ARBA00022729"/>
    </source>
</evidence>
<dbReference type="GO" id="GO:0016020">
    <property type="term" value="C:membrane"/>
    <property type="evidence" value="ECO:0007669"/>
    <property type="project" value="UniProtKB-SubCell"/>
</dbReference>
<evidence type="ECO:0000313" key="12">
    <source>
        <dbReference type="Proteomes" id="UP000494165"/>
    </source>
</evidence>
<feature type="transmembrane region" description="Helical" evidence="9">
    <location>
        <begin position="136"/>
        <end position="155"/>
    </location>
</feature>
<dbReference type="EMBL" id="CADEPI010000012">
    <property type="protein sequence ID" value="CAB3363437.1"/>
    <property type="molecule type" value="Genomic_DNA"/>
</dbReference>
<evidence type="ECO:0000256" key="2">
    <source>
        <dbReference type="ARBA" id="ARBA00006986"/>
    </source>
</evidence>
<evidence type="ECO:0000256" key="9">
    <source>
        <dbReference type="SAM" id="Phobius"/>
    </source>
</evidence>
<evidence type="ECO:0000256" key="8">
    <source>
        <dbReference type="SAM" id="MobiDB-lite"/>
    </source>
</evidence>
<comment type="subcellular location">
    <subcellularLocation>
        <location evidence="1">Membrane</location>
        <topology evidence="1">Single-pass type I membrane protein</topology>
    </subcellularLocation>
</comment>
<feature type="chain" id="PRO_5035886520" description="Resistance to inhibitors of cholinesterase protein 3 N-terminal domain-containing protein" evidence="10">
    <location>
        <begin position="25"/>
        <end position="197"/>
    </location>
</feature>
<dbReference type="PANTHER" id="PTHR28607:SF4">
    <property type="entry name" value="TRANSMEMBRANE PROTEIN"/>
    <property type="match status" value="1"/>
</dbReference>
<evidence type="ECO:0000256" key="10">
    <source>
        <dbReference type="SAM" id="SignalP"/>
    </source>
</evidence>
<sequence length="197" mass="21147">MPSGAVLCTVILISNLVLLCPAVAEQYSEGQHQQKDSSLTPQHLHSASDQLLPDAIKNKAGSDGLHTPSKIKKKDKADPIDAPLKNISAITVSPAPALPGNSTLNATLSKEQNSTSAVTPVGPGGKVNPGSLLRGFYVFLGLSIIVMMYFIVRALRLNQTKARVHKYGVISDRDDLEMAHLEADDDENEVLFELPVK</sequence>
<evidence type="ECO:0000256" key="7">
    <source>
        <dbReference type="ARBA" id="ARBA00023180"/>
    </source>
</evidence>
<proteinExistence type="inferred from homology"/>
<comment type="similarity">
    <text evidence="2">Belongs to the FAM174 family.</text>
</comment>
<evidence type="ECO:0000256" key="5">
    <source>
        <dbReference type="ARBA" id="ARBA00022989"/>
    </source>
</evidence>
<dbReference type="AlphaFoldDB" id="A0A8S1C8F3"/>
<evidence type="ECO:0000313" key="11">
    <source>
        <dbReference type="EMBL" id="CAB3363437.1"/>
    </source>
</evidence>
<evidence type="ECO:0000256" key="3">
    <source>
        <dbReference type="ARBA" id="ARBA00022692"/>
    </source>
</evidence>
<dbReference type="Pfam" id="PF06679">
    <property type="entry name" value="DUF1180"/>
    <property type="match status" value="1"/>
</dbReference>